<dbReference type="Proteomes" id="UP000006729">
    <property type="component" value="Chromosome 4"/>
</dbReference>
<organism evidence="1 2">
    <name type="scientific">Populus trichocarpa</name>
    <name type="common">Western balsam poplar</name>
    <name type="synonym">Populus balsamifera subsp. trichocarpa</name>
    <dbReference type="NCBI Taxonomy" id="3694"/>
    <lineage>
        <taxon>Eukaryota</taxon>
        <taxon>Viridiplantae</taxon>
        <taxon>Streptophyta</taxon>
        <taxon>Embryophyta</taxon>
        <taxon>Tracheophyta</taxon>
        <taxon>Spermatophyta</taxon>
        <taxon>Magnoliopsida</taxon>
        <taxon>eudicotyledons</taxon>
        <taxon>Gunneridae</taxon>
        <taxon>Pentapetalae</taxon>
        <taxon>rosids</taxon>
        <taxon>fabids</taxon>
        <taxon>Malpighiales</taxon>
        <taxon>Salicaceae</taxon>
        <taxon>Saliceae</taxon>
        <taxon>Populus</taxon>
    </lineage>
</organism>
<reference evidence="1 2" key="1">
    <citation type="journal article" date="2006" name="Science">
        <title>The genome of black cottonwood, Populus trichocarpa (Torr. &amp; Gray).</title>
        <authorList>
            <person name="Tuskan G.A."/>
            <person name="Difazio S."/>
            <person name="Jansson S."/>
            <person name="Bohlmann J."/>
            <person name="Grigoriev I."/>
            <person name="Hellsten U."/>
            <person name="Putnam N."/>
            <person name="Ralph S."/>
            <person name="Rombauts S."/>
            <person name="Salamov A."/>
            <person name="Schein J."/>
            <person name="Sterck L."/>
            <person name="Aerts A."/>
            <person name="Bhalerao R.R."/>
            <person name="Bhalerao R.P."/>
            <person name="Blaudez D."/>
            <person name="Boerjan W."/>
            <person name="Brun A."/>
            <person name="Brunner A."/>
            <person name="Busov V."/>
            <person name="Campbell M."/>
            <person name="Carlson J."/>
            <person name="Chalot M."/>
            <person name="Chapman J."/>
            <person name="Chen G.L."/>
            <person name="Cooper D."/>
            <person name="Coutinho P.M."/>
            <person name="Couturier J."/>
            <person name="Covert S."/>
            <person name="Cronk Q."/>
            <person name="Cunningham R."/>
            <person name="Davis J."/>
            <person name="Degroeve S."/>
            <person name="Dejardin A."/>
            <person name="Depamphilis C."/>
            <person name="Detter J."/>
            <person name="Dirks B."/>
            <person name="Dubchak I."/>
            <person name="Duplessis S."/>
            <person name="Ehlting J."/>
            <person name="Ellis B."/>
            <person name="Gendler K."/>
            <person name="Goodstein D."/>
            <person name="Gribskov M."/>
            <person name="Grimwood J."/>
            <person name="Groover A."/>
            <person name="Gunter L."/>
            <person name="Hamberger B."/>
            <person name="Heinze B."/>
            <person name="Helariutta Y."/>
            <person name="Henrissat B."/>
            <person name="Holligan D."/>
            <person name="Holt R."/>
            <person name="Huang W."/>
            <person name="Islam-Faridi N."/>
            <person name="Jones S."/>
            <person name="Jones-Rhoades M."/>
            <person name="Jorgensen R."/>
            <person name="Joshi C."/>
            <person name="Kangasjarvi J."/>
            <person name="Karlsson J."/>
            <person name="Kelleher C."/>
            <person name="Kirkpatrick R."/>
            <person name="Kirst M."/>
            <person name="Kohler A."/>
            <person name="Kalluri U."/>
            <person name="Larimer F."/>
            <person name="Leebens-Mack J."/>
            <person name="Leple J.C."/>
            <person name="Locascio P."/>
            <person name="Lou Y."/>
            <person name="Lucas S."/>
            <person name="Martin F."/>
            <person name="Montanini B."/>
            <person name="Napoli C."/>
            <person name="Nelson D.R."/>
            <person name="Nelson C."/>
            <person name="Nieminen K."/>
            <person name="Nilsson O."/>
            <person name="Pereda V."/>
            <person name="Peter G."/>
            <person name="Philippe R."/>
            <person name="Pilate G."/>
            <person name="Poliakov A."/>
            <person name="Razumovskaya J."/>
            <person name="Richardson P."/>
            <person name="Rinaldi C."/>
            <person name="Ritland K."/>
            <person name="Rouze P."/>
            <person name="Ryaboy D."/>
            <person name="Schmutz J."/>
            <person name="Schrader J."/>
            <person name="Segerman B."/>
            <person name="Shin H."/>
            <person name="Siddiqui A."/>
            <person name="Sterky F."/>
            <person name="Terry A."/>
            <person name="Tsai C.J."/>
            <person name="Uberbacher E."/>
            <person name="Unneberg P."/>
            <person name="Vahala J."/>
            <person name="Wall K."/>
            <person name="Wessler S."/>
            <person name="Yang G."/>
            <person name="Yin T."/>
            <person name="Douglas C."/>
            <person name="Marra M."/>
            <person name="Sandberg G."/>
            <person name="Van de Peer Y."/>
            <person name="Rokhsar D."/>
        </authorList>
    </citation>
    <scope>NUCLEOTIDE SEQUENCE [LARGE SCALE GENOMIC DNA]</scope>
    <source>
        <strain evidence="2">cv. Nisqually</strain>
    </source>
</reference>
<comment type="caution">
    <text evidence="1">The sequence shown here is derived from an EMBL/GenBank/DDBJ whole genome shotgun (WGS) entry which is preliminary data.</text>
</comment>
<sequence>MNSLKYYVILLSLLTLAIITLAQEDANYLHHNCQNASTSAINSTYRVNLNLLLSSLASNATRNNTNGFYNTSFGQNTDQVYGLFICRGDLSNTVCRNCVTFATEDIVHRCPIGIASIVYYDECILRYSNVNIFSKVDQSPSFSFSLLNTQNITTEPQRFNNLVGAAANDLAARAASAPPAIAGLPNCCSSKIGGRVLFPSCYIHYEITEFYNATAVAAESPPPPPPPVVLPSPPPPRSVTIPEVGDEITTEESLQFDLSTIEAATNNFSADNKLGEGGFGEVYRGTLPNGQQIAVKRLPRNSGQGAAEFKNEVVLVAKLQHRNLARVQGFCLEGEENIIVYEFVCNKSLDYFLFDPERQGLLDWSRRYKIIRGIALGILYLHEDSRLRIIHRDLKASNILLDGDMNPKISDFGLARIFVVDQSQASTIRIVGTYGYMSPEYAMHGRFSVKSDVYSFGVLILEIITGKKNSSFYQTGGAADLVSYVWKHWRDGTPLEVLDPTLTDTYSRNEVIRCIHIGLLCVQEDPAIRPAMATIVLTLNSNSVTLPSPQEPAFFIQPENKN</sequence>
<evidence type="ECO:0000313" key="2">
    <source>
        <dbReference type="Proteomes" id="UP000006729"/>
    </source>
</evidence>
<evidence type="ECO:0000313" key="1">
    <source>
        <dbReference type="EMBL" id="KAI9395766.1"/>
    </source>
</evidence>
<accession>A0ACC0T347</accession>
<proteinExistence type="predicted"/>
<gene>
    <name evidence="1" type="ORF">POPTR_004G025650v4</name>
</gene>
<dbReference type="EMBL" id="CM009293">
    <property type="protein sequence ID" value="KAI9395766.1"/>
    <property type="molecule type" value="Genomic_DNA"/>
</dbReference>
<protein>
    <submittedName>
        <fullName evidence="1">Uncharacterized protein</fullName>
    </submittedName>
</protein>
<name>A0ACC0T347_POPTR</name>
<keyword evidence="2" id="KW-1185">Reference proteome</keyword>